<organism evidence="2 3">
    <name type="scientific">Mucuna pruriens</name>
    <name type="common">Velvet bean</name>
    <name type="synonym">Dolichos pruriens</name>
    <dbReference type="NCBI Taxonomy" id="157652"/>
    <lineage>
        <taxon>Eukaryota</taxon>
        <taxon>Viridiplantae</taxon>
        <taxon>Streptophyta</taxon>
        <taxon>Embryophyta</taxon>
        <taxon>Tracheophyta</taxon>
        <taxon>Spermatophyta</taxon>
        <taxon>Magnoliopsida</taxon>
        <taxon>eudicotyledons</taxon>
        <taxon>Gunneridae</taxon>
        <taxon>Pentapetalae</taxon>
        <taxon>rosids</taxon>
        <taxon>fabids</taxon>
        <taxon>Fabales</taxon>
        <taxon>Fabaceae</taxon>
        <taxon>Papilionoideae</taxon>
        <taxon>50 kb inversion clade</taxon>
        <taxon>NPAAA clade</taxon>
        <taxon>indigoferoid/millettioid clade</taxon>
        <taxon>Phaseoleae</taxon>
        <taxon>Mucuna</taxon>
    </lineage>
</organism>
<evidence type="ECO:0000256" key="1">
    <source>
        <dbReference type="SAM" id="MobiDB-lite"/>
    </source>
</evidence>
<dbReference type="EMBL" id="QJKJ01001732">
    <property type="protein sequence ID" value="RDY06179.1"/>
    <property type="molecule type" value="Genomic_DNA"/>
</dbReference>
<evidence type="ECO:0000313" key="2">
    <source>
        <dbReference type="EMBL" id="RDY06179.1"/>
    </source>
</evidence>
<proteinExistence type="predicted"/>
<accession>A0A371HTR8</accession>
<dbReference type="AlphaFoldDB" id="A0A371HTR8"/>
<feature type="region of interest" description="Disordered" evidence="1">
    <location>
        <begin position="1"/>
        <end position="22"/>
    </location>
</feature>
<sequence>MAELAAKSQKLDVEKQRREAVQEQLEAEKRRLETRMQHLEVKKQKERLNPKEASRSKRSYPGQTSPFPAEPSFRAHDTLEALRHLVDRGGVGLKFGKPEVIKGDRSNYQIGAIVEDTSSFVSLFAKSEFMPNPESVECQCMIRSSSNILHELDPEIDRTLCRLRKVRSTIISNSSSSNSFSNSDNTISGTNDFDFSEYNNSDINYDFNFGVNKSKELEPMENNDQMLKELAMSDVVYQPWCI</sequence>
<feature type="compositionally biased region" description="Basic and acidic residues" evidence="1">
    <location>
        <begin position="35"/>
        <end position="55"/>
    </location>
</feature>
<comment type="caution">
    <text evidence="2">The sequence shown here is derived from an EMBL/GenBank/DDBJ whole genome shotgun (WGS) entry which is preliminary data.</text>
</comment>
<dbReference type="Proteomes" id="UP000257109">
    <property type="component" value="Unassembled WGS sequence"/>
</dbReference>
<protein>
    <submittedName>
        <fullName evidence="2">Uncharacterized protein</fullName>
    </submittedName>
</protein>
<feature type="region of interest" description="Disordered" evidence="1">
    <location>
        <begin position="35"/>
        <end position="71"/>
    </location>
</feature>
<keyword evidence="3" id="KW-1185">Reference proteome</keyword>
<feature type="non-terminal residue" evidence="2">
    <location>
        <position position="1"/>
    </location>
</feature>
<reference evidence="2" key="1">
    <citation type="submission" date="2018-05" db="EMBL/GenBank/DDBJ databases">
        <title>Draft genome of Mucuna pruriens seed.</title>
        <authorList>
            <person name="Nnadi N.E."/>
            <person name="Vos R."/>
            <person name="Hasami M.H."/>
            <person name="Devisetty U.K."/>
            <person name="Aguiy J.C."/>
        </authorList>
    </citation>
    <scope>NUCLEOTIDE SEQUENCE [LARGE SCALE GENOMIC DNA]</scope>
    <source>
        <strain evidence="2">JCA_2017</strain>
    </source>
</reference>
<gene>
    <name evidence="2" type="ORF">CR513_09874</name>
</gene>
<feature type="compositionally biased region" description="Basic and acidic residues" evidence="1">
    <location>
        <begin position="9"/>
        <end position="22"/>
    </location>
</feature>
<evidence type="ECO:0000313" key="3">
    <source>
        <dbReference type="Proteomes" id="UP000257109"/>
    </source>
</evidence>
<name>A0A371HTR8_MUCPR</name>